<feature type="chain" id="PRO_5036477896" description="DUF4283 domain-containing protein" evidence="3">
    <location>
        <begin position="25"/>
        <end position="200"/>
    </location>
</feature>
<dbReference type="EMBL" id="JAAWWB010000010">
    <property type="protein sequence ID" value="KAG6773457.1"/>
    <property type="molecule type" value="Genomic_DNA"/>
</dbReference>
<feature type="transmembrane region" description="Helical" evidence="2">
    <location>
        <begin position="92"/>
        <end position="112"/>
    </location>
</feature>
<feature type="region of interest" description="Disordered" evidence="1">
    <location>
        <begin position="175"/>
        <end position="200"/>
    </location>
</feature>
<comment type="caution">
    <text evidence="4">The sequence shown here is derived from an EMBL/GenBank/DDBJ whole genome shotgun (WGS) entry which is preliminary data.</text>
</comment>
<protein>
    <recommendedName>
        <fullName evidence="6">DUF4283 domain-containing protein</fullName>
    </recommendedName>
</protein>
<sequence length="200" mass="22781">MVKAMVPSLYYLCLSSCLQPVCVPGDSDSEDKDEDDCSTICLLALGKRRLGKPWVKILIVKVLGHKVGYLSLVGSQLKLKEGFVIADFEMSFIFPNSALKMMIVLFFLVVLGRMQRPSHAYRVWRLEYEGLHLVFFKCGQYGHSLDIPMTDHVIPPEVVELYGSWMFEQKSRRRKEKKSESSKITEAQKEVSIEKNSGVI</sequence>
<keyword evidence="2" id="KW-0812">Transmembrane</keyword>
<evidence type="ECO:0000256" key="1">
    <source>
        <dbReference type="SAM" id="MobiDB-lite"/>
    </source>
</evidence>
<dbReference type="Proteomes" id="UP000886885">
    <property type="component" value="Chromosome 5D"/>
</dbReference>
<keyword evidence="2" id="KW-1133">Transmembrane helix</keyword>
<evidence type="ECO:0000256" key="3">
    <source>
        <dbReference type="SAM" id="SignalP"/>
    </source>
</evidence>
<proteinExistence type="predicted"/>
<feature type="compositionally biased region" description="Basic and acidic residues" evidence="1">
    <location>
        <begin position="177"/>
        <end position="193"/>
    </location>
</feature>
<dbReference type="AlphaFoldDB" id="A0A8X7ZSR7"/>
<accession>A0A8X7ZSR7</accession>
<evidence type="ECO:0000313" key="5">
    <source>
        <dbReference type="Proteomes" id="UP000886885"/>
    </source>
</evidence>
<evidence type="ECO:0000256" key="2">
    <source>
        <dbReference type="SAM" id="Phobius"/>
    </source>
</evidence>
<evidence type="ECO:0008006" key="6">
    <source>
        <dbReference type="Google" id="ProtNLM"/>
    </source>
</evidence>
<gene>
    <name evidence="4" type="ORF">POTOM_020735</name>
</gene>
<keyword evidence="5" id="KW-1185">Reference proteome</keyword>
<evidence type="ECO:0000313" key="4">
    <source>
        <dbReference type="EMBL" id="KAG6773457.1"/>
    </source>
</evidence>
<keyword evidence="3" id="KW-0732">Signal</keyword>
<dbReference type="OrthoDB" id="852196at2759"/>
<organism evidence="4 5">
    <name type="scientific">Populus tomentosa</name>
    <name type="common">Chinese white poplar</name>
    <dbReference type="NCBI Taxonomy" id="118781"/>
    <lineage>
        <taxon>Eukaryota</taxon>
        <taxon>Viridiplantae</taxon>
        <taxon>Streptophyta</taxon>
        <taxon>Embryophyta</taxon>
        <taxon>Tracheophyta</taxon>
        <taxon>Spermatophyta</taxon>
        <taxon>Magnoliopsida</taxon>
        <taxon>eudicotyledons</taxon>
        <taxon>Gunneridae</taxon>
        <taxon>Pentapetalae</taxon>
        <taxon>rosids</taxon>
        <taxon>fabids</taxon>
        <taxon>Malpighiales</taxon>
        <taxon>Salicaceae</taxon>
        <taxon>Saliceae</taxon>
        <taxon>Populus</taxon>
    </lineage>
</organism>
<name>A0A8X7ZSR7_POPTO</name>
<reference evidence="4" key="1">
    <citation type="journal article" date="2020" name="bioRxiv">
        <title>Hybrid origin of Populus tomentosa Carr. identified through genome sequencing and phylogenomic analysis.</title>
        <authorList>
            <person name="An X."/>
            <person name="Gao K."/>
            <person name="Chen Z."/>
            <person name="Li J."/>
            <person name="Yang X."/>
            <person name="Yang X."/>
            <person name="Zhou J."/>
            <person name="Guo T."/>
            <person name="Zhao T."/>
            <person name="Huang S."/>
            <person name="Miao D."/>
            <person name="Khan W.U."/>
            <person name="Rao P."/>
            <person name="Ye M."/>
            <person name="Lei B."/>
            <person name="Liao W."/>
            <person name="Wang J."/>
            <person name="Ji L."/>
            <person name="Li Y."/>
            <person name="Guo B."/>
            <person name="Mustafa N.S."/>
            <person name="Li S."/>
            <person name="Yun Q."/>
            <person name="Keller S.R."/>
            <person name="Mao J."/>
            <person name="Zhang R."/>
            <person name="Strauss S.H."/>
        </authorList>
    </citation>
    <scope>NUCLEOTIDE SEQUENCE</scope>
    <source>
        <strain evidence="4">GM15</strain>
        <tissue evidence="4">Leaf</tissue>
    </source>
</reference>
<feature type="signal peptide" evidence="3">
    <location>
        <begin position="1"/>
        <end position="24"/>
    </location>
</feature>
<keyword evidence="2" id="KW-0472">Membrane</keyword>